<evidence type="ECO:0000313" key="3">
    <source>
        <dbReference type="Proteomes" id="UP001186944"/>
    </source>
</evidence>
<reference evidence="2" key="1">
    <citation type="submission" date="2019-08" db="EMBL/GenBank/DDBJ databases">
        <title>The improved chromosome-level genome for the pearl oyster Pinctada fucata martensii using PacBio sequencing and Hi-C.</title>
        <authorList>
            <person name="Zheng Z."/>
        </authorList>
    </citation>
    <scope>NUCLEOTIDE SEQUENCE</scope>
    <source>
        <strain evidence="2">ZZ-2019</strain>
        <tissue evidence="2">Adductor muscle</tissue>
    </source>
</reference>
<protein>
    <recommendedName>
        <fullName evidence="1">Mitochondria-eating protein C-terminal domain-containing protein</fullName>
    </recommendedName>
</protein>
<proteinExistence type="predicted"/>
<keyword evidence="3" id="KW-1185">Reference proteome</keyword>
<dbReference type="Proteomes" id="UP001186944">
    <property type="component" value="Unassembled WGS sequence"/>
</dbReference>
<dbReference type="EMBL" id="VSWD01000006">
    <property type="protein sequence ID" value="KAK3099857.1"/>
    <property type="molecule type" value="Genomic_DNA"/>
</dbReference>
<evidence type="ECO:0000313" key="2">
    <source>
        <dbReference type="EMBL" id="KAK3099857.1"/>
    </source>
</evidence>
<name>A0AA88Y8H4_PINIB</name>
<dbReference type="InterPro" id="IPR031981">
    <property type="entry name" value="MIEAP_C"/>
</dbReference>
<comment type="caution">
    <text evidence="2">The sequence shown here is derived from an EMBL/GenBank/DDBJ whole genome shotgun (WGS) entry which is preliminary data.</text>
</comment>
<sequence length="148" mass="17023">MEKGGRNFPSCMSSLVHYHEKRSSSDEAWSILQTLGDDISMEYHDVAGSVSTKKPEFLSFIKACLESFWVAVIHDPPLYFDFESKPRSKFDASENRVFTKSGEYIWYVVWPSIRLSENGPLLAKGVVQCTSDEKKLKFVKDENVQRHH</sequence>
<feature type="domain" description="Mitochondria-eating protein C-terminal" evidence="1">
    <location>
        <begin position="58"/>
        <end position="128"/>
    </location>
</feature>
<organism evidence="2 3">
    <name type="scientific">Pinctada imbricata</name>
    <name type="common">Atlantic pearl-oyster</name>
    <name type="synonym">Pinctada martensii</name>
    <dbReference type="NCBI Taxonomy" id="66713"/>
    <lineage>
        <taxon>Eukaryota</taxon>
        <taxon>Metazoa</taxon>
        <taxon>Spiralia</taxon>
        <taxon>Lophotrochozoa</taxon>
        <taxon>Mollusca</taxon>
        <taxon>Bivalvia</taxon>
        <taxon>Autobranchia</taxon>
        <taxon>Pteriomorphia</taxon>
        <taxon>Pterioida</taxon>
        <taxon>Pterioidea</taxon>
        <taxon>Pteriidae</taxon>
        <taxon>Pinctada</taxon>
    </lineage>
</organism>
<accession>A0AA88Y8H4</accession>
<dbReference type="AlphaFoldDB" id="A0AA88Y8H4"/>
<dbReference type="Pfam" id="PF16026">
    <property type="entry name" value="MIEAP"/>
    <property type="match status" value="1"/>
</dbReference>
<gene>
    <name evidence="2" type="ORF">FSP39_010827</name>
</gene>
<evidence type="ECO:0000259" key="1">
    <source>
        <dbReference type="Pfam" id="PF16026"/>
    </source>
</evidence>